<evidence type="ECO:0000256" key="3">
    <source>
        <dbReference type="ARBA" id="ARBA00022553"/>
    </source>
</evidence>
<dbReference type="CDD" id="cd18161">
    <property type="entry name" value="REC_hyHK_blue-like"/>
    <property type="match status" value="1"/>
</dbReference>
<dbReference type="SMART" id="SM00387">
    <property type="entry name" value="HATPase_c"/>
    <property type="match status" value="1"/>
</dbReference>
<dbReference type="InterPro" id="IPR004358">
    <property type="entry name" value="Sig_transdc_His_kin-like_C"/>
</dbReference>
<feature type="modified residue" description="4-aspartylphosphate" evidence="4">
    <location>
        <position position="792"/>
    </location>
</feature>
<proteinExistence type="predicted"/>
<dbReference type="EC" id="2.7.13.3" evidence="2"/>
<evidence type="ECO:0000313" key="9">
    <source>
        <dbReference type="EMBL" id="MBN8233576.1"/>
    </source>
</evidence>
<dbReference type="PROSITE" id="PS50110">
    <property type="entry name" value="RESPONSE_REGULATORY"/>
    <property type="match status" value="2"/>
</dbReference>
<dbReference type="SUPFAM" id="SSF47384">
    <property type="entry name" value="Homodimeric domain of signal transducing histidine kinase"/>
    <property type="match status" value="1"/>
</dbReference>
<dbReference type="Pfam" id="PF02518">
    <property type="entry name" value="HATPase_c"/>
    <property type="match status" value="1"/>
</dbReference>
<dbReference type="PANTHER" id="PTHR43065:SF49">
    <property type="entry name" value="HISTIDINE KINASE"/>
    <property type="match status" value="1"/>
</dbReference>
<dbReference type="Pfam" id="PF08448">
    <property type="entry name" value="PAS_4"/>
    <property type="match status" value="2"/>
</dbReference>
<feature type="domain" description="Response regulatory" evidence="7">
    <location>
        <begin position="597"/>
        <end position="713"/>
    </location>
</feature>
<dbReference type="SUPFAM" id="SSF52172">
    <property type="entry name" value="CheY-like"/>
    <property type="match status" value="2"/>
</dbReference>
<comment type="caution">
    <text evidence="9">The sequence shown here is derived from an EMBL/GenBank/DDBJ whole genome shotgun (WGS) entry which is preliminary data.</text>
</comment>
<dbReference type="Gene3D" id="1.10.287.130">
    <property type="match status" value="1"/>
</dbReference>
<dbReference type="SUPFAM" id="SSF55785">
    <property type="entry name" value="PYP-like sensor domain (PAS domain)"/>
    <property type="match status" value="2"/>
</dbReference>
<evidence type="ECO:0000256" key="5">
    <source>
        <dbReference type="SAM" id="Coils"/>
    </source>
</evidence>
<dbReference type="SUPFAM" id="SSF55874">
    <property type="entry name" value="ATPase domain of HSP90 chaperone/DNA topoisomerase II/histidine kinase"/>
    <property type="match status" value="1"/>
</dbReference>
<dbReference type="Gene3D" id="3.30.565.10">
    <property type="entry name" value="Histidine kinase-like ATPase, C-terminal domain"/>
    <property type="match status" value="1"/>
</dbReference>
<sequence>MQAPFDFRTLFELSPNPYMLLDRELRYVTANSAYLRVTASRLEDLVGRNVFDAFPHDPDDPANASVRMLRDSFSRVLTERTLDTLALIPYRVPRQKEGGGVVEEERYWSATHTPLLDGRGEVAFILQHTVDVTELQQLKQAVRDAEASLEQGAPRTQLMSGVLARAQAVQEVNRTLDDERRHLRRLFEQAPGFMCSLKGPEHVFELANRSYLQLVGNRDLLGKPCREALPEVAGQGFIDLLDRVFKTGEPFVGHNVALRLQREPGTPMVDVFVDFVYQPIVEADGSVSGIFVQGHDMTAQKLAEDELARHRDHLEELVRERTRALEESEAERRQAEAALLQAQKMEAVGKLTGGVAHDFNNLLQVVSGNLQLLQRDAVGDTRTLRRLETALGAVDRGARLASQLLAFARRQPLAPTALNLGRLVRDMDDLLRRALGEDVEVETVIAGGLWNTSVDRNQLENVILNLAINARDAMDGRGRLTIEAGNAMLDDHYAMLHPEVSPGQYVLLAISDTGTGMTPEVLSRAFEPFFTTKPEGRGTGLGLSMVYGFVKQSGGHVKIYSEVGHGTSIKIYLPRTFQTAVQPADTGTGQVEGGTETILVVEDDAAVRATVVEVLTELGYRVLKAHDGQSALAVIQSGLPVDLLFTDVVMPGPVRSPELARQAKALLPDLEVLFTSGYTENAIVHGGRLDPGVSLLSKPYRREDLARKIRSMLKGREQRLMSRQYREPEPAPVPEPEGRGALRILLVEDDADIRESACELMTDIGHSVSAVASAEAASEALAKEPFDLLFTDVTLPGMSGVALAREVVRRYPALRIIIASGDSRAVSGEDSKVLSRVVLLPKPYDLNQMERALEQVALDAAAPVARTRPA</sequence>
<dbReference type="EMBL" id="JAFIMU010000017">
    <property type="protein sequence ID" value="MBN8233576.1"/>
    <property type="molecule type" value="Genomic_DNA"/>
</dbReference>
<dbReference type="InterPro" id="IPR005467">
    <property type="entry name" value="His_kinase_dom"/>
</dbReference>
<dbReference type="InterPro" id="IPR036890">
    <property type="entry name" value="HATPase_C_sf"/>
</dbReference>
<dbReference type="CDD" id="cd00130">
    <property type="entry name" value="PAS"/>
    <property type="match status" value="1"/>
</dbReference>
<dbReference type="InterPro" id="IPR000014">
    <property type="entry name" value="PAS"/>
</dbReference>
<keyword evidence="10" id="KW-1185">Reference proteome</keyword>
<dbReference type="Pfam" id="PF00512">
    <property type="entry name" value="HisKA"/>
    <property type="match status" value="1"/>
</dbReference>
<dbReference type="PANTHER" id="PTHR43065">
    <property type="entry name" value="SENSOR HISTIDINE KINASE"/>
    <property type="match status" value="1"/>
</dbReference>
<comment type="catalytic activity">
    <reaction evidence="1">
        <text>ATP + protein L-histidine = ADP + protein N-phospho-L-histidine.</text>
        <dbReference type="EC" id="2.7.13.3"/>
    </reaction>
</comment>
<accession>A0ABS3DQF6</accession>
<dbReference type="InterPro" id="IPR003661">
    <property type="entry name" value="HisK_dim/P_dom"/>
</dbReference>
<feature type="modified residue" description="4-aspartylphosphate" evidence="4">
    <location>
        <position position="647"/>
    </location>
</feature>
<name>A0ABS3DQF6_9BACT</name>
<dbReference type="Gene3D" id="3.30.450.20">
    <property type="entry name" value="PAS domain"/>
    <property type="match status" value="2"/>
</dbReference>
<dbReference type="PRINTS" id="PR00344">
    <property type="entry name" value="BCTRLSENSOR"/>
</dbReference>
<feature type="domain" description="PAC" evidence="8">
    <location>
        <begin position="254"/>
        <end position="309"/>
    </location>
</feature>
<dbReference type="Gene3D" id="3.40.50.2300">
    <property type="match status" value="2"/>
</dbReference>
<evidence type="ECO:0000259" key="6">
    <source>
        <dbReference type="PROSITE" id="PS50109"/>
    </source>
</evidence>
<dbReference type="InterPro" id="IPR036097">
    <property type="entry name" value="HisK_dim/P_sf"/>
</dbReference>
<dbReference type="RefSeq" id="WP_207058182.1">
    <property type="nucleotide sequence ID" value="NZ_JAFIMU010000017.1"/>
</dbReference>
<feature type="domain" description="Histidine kinase" evidence="6">
    <location>
        <begin position="354"/>
        <end position="577"/>
    </location>
</feature>
<evidence type="ECO:0000256" key="2">
    <source>
        <dbReference type="ARBA" id="ARBA00012438"/>
    </source>
</evidence>
<evidence type="ECO:0000259" key="7">
    <source>
        <dbReference type="PROSITE" id="PS50110"/>
    </source>
</evidence>
<dbReference type="InterPro" id="IPR003594">
    <property type="entry name" value="HATPase_dom"/>
</dbReference>
<dbReference type="SMART" id="SM00091">
    <property type="entry name" value="PAS"/>
    <property type="match status" value="2"/>
</dbReference>
<reference evidence="9 10" key="1">
    <citation type="submission" date="2021-02" db="EMBL/GenBank/DDBJ databases">
        <title>De Novo genome assembly of isolated myxobacteria.</title>
        <authorList>
            <person name="Stevens D.C."/>
        </authorList>
    </citation>
    <scope>NUCLEOTIDE SEQUENCE [LARGE SCALE GENOMIC DNA]</scope>
    <source>
        <strain evidence="9 10">ATCC 29039</strain>
    </source>
</reference>
<organism evidence="9 10">
    <name type="scientific">Corallococcus macrosporus</name>
    <dbReference type="NCBI Taxonomy" id="35"/>
    <lineage>
        <taxon>Bacteria</taxon>
        <taxon>Pseudomonadati</taxon>
        <taxon>Myxococcota</taxon>
        <taxon>Myxococcia</taxon>
        <taxon>Myxococcales</taxon>
        <taxon>Cystobacterineae</taxon>
        <taxon>Myxococcaceae</taxon>
        <taxon>Corallococcus</taxon>
    </lineage>
</organism>
<dbReference type="SMART" id="SM00388">
    <property type="entry name" value="HisKA"/>
    <property type="match status" value="1"/>
</dbReference>
<evidence type="ECO:0000256" key="4">
    <source>
        <dbReference type="PROSITE-ProRule" id="PRU00169"/>
    </source>
</evidence>
<feature type="domain" description="Response regulatory" evidence="7">
    <location>
        <begin position="743"/>
        <end position="857"/>
    </location>
</feature>
<keyword evidence="5" id="KW-0175">Coiled coil</keyword>
<dbReference type="CDD" id="cd16919">
    <property type="entry name" value="HATPase_CckA-like"/>
    <property type="match status" value="1"/>
</dbReference>
<feature type="domain" description="PAC" evidence="8">
    <location>
        <begin position="86"/>
        <end position="144"/>
    </location>
</feature>
<dbReference type="InterPro" id="IPR011006">
    <property type="entry name" value="CheY-like_superfamily"/>
</dbReference>
<dbReference type="Pfam" id="PF00072">
    <property type="entry name" value="Response_reg"/>
    <property type="match status" value="2"/>
</dbReference>
<dbReference type="PROSITE" id="PS50113">
    <property type="entry name" value="PAC"/>
    <property type="match status" value="2"/>
</dbReference>
<dbReference type="InterPro" id="IPR001789">
    <property type="entry name" value="Sig_transdc_resp-reg_receiver"/>
</dbReference>
<dbReference type="Proteomes" id="UP000664052">
    <property type="component" value="Unassembled WGS sequence"/>
</dbReference>
<dbReference type="PROSITE" id="PS50109">
    <property type="entry name" value="HIS_KIN"/>
    <property type="match status" value="1"/>
</dbReference>
<dbReference type="InterPro" id="IPR000700">
    <property type="entry name" value="PAS-assoc_C"/>
</dbReference>
<dbReference type="NCBIfam" id="TIGR00229">
    <property type="entry name" value="sensory_box"/>
    <property type="match status" value="1"/>
</dbReference>
<evidence type="ECO:0000256" key="1">
    <source>
        <dbReference type="ARBA" id="ARBA00000085"/>
    </source>
</evidence>
<dbReference type="CDD" id="cd00082">
    <property type="entry name" value="HisKA"/>
    <property type="match status" value="1"/>
</dbReference>
<feature type="coiled-coil region" evidence="5">
    <location>
        <begin position="300"/>
        <end position="345"/>
    </location>
</feature>
<evidence type="ECO:0000313" key="10">
    <source>
        <dbReference type="Proteomes" id="UP000664052"/>
    </source>
</evidence>
<gene>
    <name evidence="9" type="ORF">JYK02_39250</name>
</gene>
<dbReference type="InterPro" id="IPR013656">
    <property type="entry name" value="PAS_4"/>
</dbReference>
<evidence type="ECO:0000259" key="8">
    <source>
        <dbReference type="PROSITE" id="PS50113"/>
    </source>
</evidence>
<dbReference type="InterPro" id="IPR035965">
    <property type="entry name" value="PAS-like_dom_sf"/>
</dbReference>
<dbReference type="SMART" id="SM00448">
    <property type="entry name" value="REC"/>
    <property type="match status" value="2"/>
</dbReference>
<protein>
    <recommendedName>
        <fullName evidence="2">histidine kinase</fullName>
        <ecNumber evidence="2">2.7.13.3</ecNumber>
    </recommendedName>
</protein>
<keyword evidence="3 4" id="KW-0597">Phosphoprotein</keyword>